<organism evidence="1">
    <name type="scientific">uncultured Segetibacter sp</name>
    <dbReference type="NCBI Taxonomy" id="481133"/>
    <lineage>
        <taxon>Bacteria</taxon>
        <taxon>Pseudomonadati</taxon>
        <taxon>Bacteroidota</taxon>
        <taxon>Chitinophagia</taxon>
        <taxon>Chitinophagales</taxon>
        <taxon>Chitinophagaceae</taxon>
        <taxon>Segetibacter</taxon>
        <taxon>environmental samples</taxon>
    </lineage>
</organism>
<gene>
    <name evidence="1" type="ORF">AVDCRST_MAG96-3640</name>
</gene>
<accession>A0A6J4TUY9</accession>
<reference evidence="1" key="1">
    <citation type="submission" date="2020-02" db="EMBL/GenBank/DDBJ databases">
        <authorList>
            <person name="Meier V. D."/>
        </authorList>
    </citation>
    <scope>NUCLEOTIDE SEQUENCE</scope>
    <source>
        <strain evidence="1">AVDCRST_MAG96</strain>
    </source>
</reference>
<name>A0A6J4TUY9_9BACT</name>
<dbReference type="AlphaFoldDB" id="A0A6J4TUY9"/>
<protein>
    <submittedName>
        <fullName evidence="1">Uncharacterized protein</fullName>
    </submittedName>
</protein>
<evidence type="ECO:0000313" key="1">
    <source>
        <dbReference type="EMBL" id="CAA9532228.1"/>
    </source>
</evidence>
<proteinExistence type="predicted"/>
<dbReference type="EMBL" id="CADCVN010001423">
    <property type="protein sequence ID" value="CAA9532228.1"/>
    <property type="molecule type" value="Genomic_DNA"/>
</dbReference>
<sequence>MLGFSLSFGIVGASIHACRRSGRHLVAFESDPLIFEAVLAPLRDVVPSASVVMPPINAAIFDGDDVPIRHVAKRNRLST</sequence>